<dbReference type="Gene3D" id="3.30.420.40">
    <property type="match status" value="2"/>
</dbReference>
<dbReference type="EC" id="2.7.1.30" evidence="9"/>
<dbReference type="NCBIfam" id="TIGR01311">
    <property type="entry name" value="glycerol_kin"/>
    <property type="match status" value="1"/>
</dbReference>
<feature type="binding site" evidence="9">
    <location>
        <position position="265"/>
    </location>
    <ligand>
        <name>ADP</name>
        <dbReference type="ChEBI" id="CHEBI:456216"/>
    </ligand>
</feature>
<dbReference type="InterPro" id="IPR018485">
    <property type="entry name" value="FGGY_C"/>
</dbReference>
<dbReference type="NCBIfam" id="NF000756">
    <property type="entry name" value="PRK00047.1"/>
    <property type="match status" value="1"/>
</dbReference>
<keyword evidence="3 9" id="KW-0808">Transferase</keyword>
<comment type="caution">
    <text evidence="12">The sequence shown here is derived from an EMBL/GenBank/DDBJ whole genome shotgun (WGS) entry which is preliminary data.</text>
</comment>
<organism evidence="12 13">
    <name type="scientific">Marinobacter lipolyticus SM19</name>
    <dbReference type="NCBI Taxonomy" id="1318628"/>
    <lineage>
        <taxon>Bacteria</taxon>
        <taxon>Pseudomonadati</taxon>
        <taxon>Pseudomonadota</taxon>
        <taxon>Gammaproteobacteria</taxon>
        <taxon>Pseudomonadales</taxon>
        <taxon>Marinobacteraceae</taxon>
        <taxon>Marinobacter</taxon>
    </lineage>
</organism>
<feature type="binding site" evidence="9">
    <location>
        <position position="12"/>
    </location>
    <ligand>
        <name>sn-glycerol 3-phosphate</name>
        <dbReference type="ChEBI" id="CHEBI:57597"/>
    </ligand>
</feature>
<evidence type="ECO:0000256" key="6">
    <source>
        <dbReference type="ARBA" id="ARBA00022798"/>
    </source>
</evidence>
<feature type="domain" description="Carbohydrate kinase FGGY N-terminal" evidence="10">
    <location>
        <begin position="4"/>
        <end position="250"/>
    </location>
</feature>
<comment type="catalytic activity">
    <reaction evidence="8 9">
        <text>glycerol + ATP = sn-glycerol 3-phosphate + ADP + H(+)</text>
        <dbReference type="Rhea" id="RHEA:21644"/>
        <dbReference type="ChEBI" id="CHEBI:15378"/>
        <dbReference type="ChEBI" id="CHEBI:17754"/>
        <dbReference type="ChEBI" id="CHEBI:30616"/>
        <dbReference type="ChEBI" id="CHEBI:57597"/>
        <dbReference type="ChEBI" id="CHEBI:456216"/>
        <dbReference type="EC" id="2.7.1.30"/>
    </reaction>
</comment>
<evidence type="ECO:0000256" key="8">
    <source>
        <dbReference type="ARBA" id="ARBA00052101"/>
    </source>
</evidence>
<keyword evidence="4 9" id="KW-0547">Nucleotide-binding</keyword>
<dbReference type="RefSeq" id="WP_012138839.1">
    <property type="nucleotide sequence ID" value="NZ_KE007326.1"/>
</dbReference>
<feature type="binding site" evidence="9">
    <location>
        <position position="16"/>
    </location>
    <ligand>
        <name>ADP</name>
        <dbReference type="ChEBI" id="CHEBI:456216"/>
    </ligand>
</feature>
<dbReference type="InterPro" id="IPR018483">
    <property type="entry name" value="Carb_kinase_FGGY_CS"/>
</dbReference>
<evidence type="ECO:0000313" key="12">
    <source>
        <dbReference type="EMBL" id="EON91489.1"/>
    </source>
</evidence>
<dbReference type="PROSITE" id="PS00933">
    <property type="entry name" value="FGGY_KINASES_1"/>
    <property type="match status" value="1"/>
</dbReference>
<dbReference type="PATRIC" id="fig|1318628.3.peg.2722"/>
<feature type="binding site" evidence="9">
    <location>
        <position position="134"/>
    </location>
    <ligand>
        <name>glycerol</name>
        <dbReference type="ChEBI" id="CHEBI:17754"/>
    </ligand>
</feature>
<dbReference type="PIRSF" id="PIRSF000538">
    <property type="entry name" value="GlpK"/>
    <property type="match status" value="1"/>
</dbReference>
<dbReference type="OrthoDB" id="9805576at2"/>
<evidence type="ECO:0000256" key="5">
    <source>
        <dbReference type="ARBA" id="ARBA00022777"/>
    </source>
</evidence>
<proteinExistence type="inferred from homology"/>
<feature type="binding site" evidence="9">
    <location>
        <position position="265"/>
    </location>
    <ligand>
        <name>ATP</name>
        <dbReference type="ChEBI" id="CHEBI:30616"/>
    </ligand>
</feature>
<evidence type="ECO:0000313" key="13">
    <source>
        <dbReference type="Proteomes" id="UP000016540"/>
    </source>
</evidence>
<dbReference type="InterPro" id="IPR043129">
    <property type="entry name" value="ATPase_NBD"/>
</dbReference>
<comment type="similarity">
    <text evidence="2 9">Belongs to the FGGY kinase family.</text>
</comment>
<sequence length="493" mass="54018">MPDYLLAIDQGTTSSRAIVFDETGTSVAVAQQEFHQYFPRDGWVEHDAVEIWDSTLTVCREVLERAGIEAAALAGIGITNQRETTIIWDRDTGKPIHHAIVWQDRRTASVCTKLKTDGYESLVVERTGLLIDPYFSATKIAWILDNTDGARARAEAGELAFGTVDSWLLWNLTSGRSHLTDATNASRTALFNIHEQAWDDELLRLFRVPRALLPEVLDCAADFGTTDEVCLGAPVRVAGIAGDQHAALIGQACFEPGMAKSTYGTGCFLMLNTGKQALRSENRLLTTMAYRLDGVPCYAMEGSIFVAGAAMQWLRDGLKLIRHASESAACAEQVGVDNPVYLVPAFTGLGAPHWDPHARGAIMGLTRDTGIAEIVTAGLQSVCYQTKDLVRAIQNDGARLQALRVDGGMAVNDWVMQFLSDILNVTVDRPRVTETTALGAAYLAGLHTGVYKSLDEIARLWEQERRFEPAMKPALRESLYAGWLDAVERVCNN</sequence>
<name>R8AYT3_9GAMM</name>
<dbReference type="STRING" id="1318628.MARLIPOL_13624"/>
<dbReference type="GO" id="GO:0005524">
    <property type="term" value="F:ATP binding"/>
    <property type="evidence" value="ECO:0007669"/>
    <property type="project" value="UniProtKB-UniRule"/>
</dbReference>
<feature type="domain" description="Carbohydrate kinase FGGY C-terminal" evidence="11">
    <location>
        <begin position="260"/>
        <end position="445"/>
    </location>
</feature>
<feature type="binding site" evidence="9">
    <location>
        <position position="14"/>
    </location>
    <ligand>
        <name>ATP</name>
        <dbReference type="ChEBI" id="CHEBI:30616"/>
    </ligand>
</feature>
<feature type="binding site" evidence="9">
    <location>
        <position position="408"/>
    </location>
    <ligand>
        <name>ADP</name>
        <dbReference type="ChEBI" id="CHEBI:456216"/>
    </ligand>
</feature>
<keyword evidence="13" id="KW-1185">Reference proteome</keyword>
<feature type="binding site" evidence="9">
    <location>
        <position position="83"/>
    </location>
    <ligand>
        <name>glycerol</name>
        <dbReference type="ChEBI" id="CHEBI:17754"/>
    </ligand>
</feature>
<dbReference type="Pfam" id="PF02782">
    <property type="entry name" value="FGGY_C"/>
    <property type="match status" value="1"/>
</dbReference>
<dbReference type="Proteomes" id="UP000016540">
    <property type="component" value="Unassembled WGS sequence"/>
</dbReference>
<dbReference type="PANTHER" id="PTHR10196">
    <property type="entry name" value="SUGAR KINASE"/>
    <property type="match status" value="1"/>
</dbReference>
<evidence type="ECO:0000256" key="3">
    <source>
        <dbReference type="ARBA" id="ARBA00022679"/>
    </source>
</evidence>
<comment type="pathway">
    <text evidence="1 9">Polyol metabolism; glycerol degradation via glycerol kinase pathway; sn-glycerol 3-phosphate from glycerol: step 1/1.</text>
</comment>
<feature type="binding site" evidence="9">
    <location>
        <position position="412"/>
    </location>
    <ligand>
        <name>ADP</name>
        <dbReference type="ChEBI" id="CHEBI:456216"/>
    </ligand>
</feature>
<feature type="binding site" evidence="9">
    <location>
        <position position="12"/>
    </location>
    <ligand>
        <name>ADP</name>
        <dbReference type="ChEBI" id="CHEBI:456216"/>
    </ligand>
</feature>
<feature type="binding site" evidence="9">
    <location>
        <position position="308"/>
    </location>
    <ligand>
        <name>ATP</name>
        <dbReference type="ChEBI" id="CHEBI:30616"/>
    </ligand>
</feature>
<keyword evidence="5 9" id="KW-0418">Kinase</keyword>
<feature type="binding site" evidence="9">
    <location>
        <position position="82"/>
    </location>
    <ligand>
        <name>glycerol</name>
        <dbReference type="ChEBI" id="CHEBI:17754"/>
    </ligand>
</feature>
<feature type="binding site" evidence="9">
    <location>
        <position position="312"/>
    </location>
    <ligand>
        <name>ATP</name>
        <dbReference type="ChEBI" id="CHEBI:30616"/>
    </ligand>
</feature>
<feature type="binding site" evidence="9">
    <location>
        <position position="83"/>
    </location>
    <ligand>
        <name>sn-glycerol 3-phosphate</name>
        <dbReference type="ChEBI" id="CHEBI:57597"/>
    </ligand>
</feature>
<feature type="binding site" evidence="9">
    <location>
        <position position="82"/>
    </location>
    <ligand>
        <name>sn-glycerol 3-phosphate</name>
        <dbReference type="ChEBI" id="CHEBI:57597"/>
    </ligand>
</feature>
<dbReference type="InterPro" id="IPR018484">
    <property type="entry name" value="FGGY_N"/>
</dbReference>
<dbReference type="CDD" id="cd07786">
    <property type="entry name" value="FGGY_EcGK_like"/>
    <property type="match status" value="1"/>
</dbReference>
<protein>
    <recommendedName>
        <fullName evidence="9">Glycerol kinase</fullName>
        <ecNumber evidence="9">2.7.1.30</ecNumber>
    </recommendedName>
    <alternativeName>
        <fullName evidence="9">ATP:glycerol 3-phosphotransferase</fullName>
    </alternativeName>
    <alternativeName>
        <fullName evidence="9">Glycerokinase</fullName>
        <shortName evidence="9">GK</shortName>
    </alternativeName>
</protein>
<dbReference type="InterPro" id="IPR005999">
    <property type="entry name" value="Glycerol_kin"/>
</dbReference>
<feature type="binding site" evidence="9">
    <location>
        <position position="243"/>
    </location>
    <ligand>
        <name>glycerol</name>
        <dbReference type="ChEBI" id="CHEBI:17754"/>
    </ligand>
</feature>
<feature type="binding site" evidence="9">
    <location>
        <position position="408"/>
    </location>
    <ligand>
        <name>ATP</name>
        <dbReference type="ChEBI" id="CHEBI:30616"/>
    </ligand>
</feature>
<evidence type="ECO:0000256" key="2">
    <source>
        <dbReference type="ARBA" id="ARBA00009156"/>
    </source>
</evidence>
<dbReference type="FunFam" id="3.30.420.40:FF:000007">
    <property type="entry name" value="Glycerol kinase"/>
    <property type="match status" value="1"/>
</dbReference>
<reference evidence="12 13" key="1">
    <citation type="journal article" date="2013" name="Genome Announc.">
        <title>Draft Genome Sequence of the Moderately Halophilic Bacterium Marinobacter lipolyticus Strain SM19.</title>
        <authorList>
            <person name="Papke R.T."/>
            <person name="de la Haba R.R."/>
            <person name="Infante-Dominguez C."/>
            <person name="Perez D."/>
            <person name="Sanchez-Porro C."/>
            <person name="Lapierre P."/>
            <person name="Ventosa A."/>
        </authorList>
    </citation>
    <scope>NUCLEOTIDE SEQUENCE [LARGE SCALE GENOMIC DNA]</scope>
    <source>
        <strain evidence="12 13">SM19</strain>
    </source>
</reference>
<dbReference type="InterPro" id="IPR000577">
    <property type="entry name" value="Carb_kinase_FGGY"/>
</dbReference>
<evidence type="ECO:0000256" key="9">
    <source>
        <dbReference type="HAMAP-Rule" id="MF_00186"/>
    </source>
</evidence>
<feature type="binding site" evidence="9">
    <location>
        <position position="12"/>
    </location>
    <ligand>
        <name>ATP</name>
        <dbReference type="ChEBI" id="CHEBI:30616"/>
    </ligand>
</feature>
<dbReference type="AlphaFoldDB" id="R8AYT3"/>
<comment type="activity regulation">
    <text evidence="9">Inhibited by fructose 1,6-bisphosphate (FBP).</text>
</comment>
<dbReference type="EMBL" id="ASAD01000015">
    <property type="protein sequence ID" value="EON91489.1"/>
    <property type="molecule type" value="Genomic_DNA"/>
</dbReference>
<dbReference type="Pfam" id="PF00370">
    <property type="entry name" value="FGGY_N"/>
    <property type="match status" value="1"/>
</dbReference>
<feature type="binding site" evidence="9">
    <location>
        <position position="244"/>
    </location>
    <ligand>
        <name>glycerol</name>
        <dbReference type="ChEBI" id="CHEBI:17754"/>
    </ligand>
</feature>
<evidence type="ECO:0000256" key="4">
    <source>
        <dbReference type="ARBA" id="ARBA00022741"/>
    </source>
</evidence>
<keyword evidence="6 9" id="KW-0319">Glycerol metabolism</keyword>
<feature type="binding site" evidence="9">
    <location>
        <position position="308"/>
    </location>
    <ligand>
        <name>ADP</name>
        <dbReference type="ChEBI" id="CHEBI:456216"/>
    </ligand>
</feature>
<keyword evidence="7 9" id="KW-0067">ATP-binding</keyword>
<accession>R8AYT3</accession>
<dbReference type="GO" id="GO:0005829">
    <property type="term" value="C:cytosol"/>
    <property type="evidence" value="ECO:0007669"/>
    <property type="project" value="UniProtKB-ARBA"/>
</dbReference>
<dbReference type="eggNOG" id="COG0554">
    <property type="taxonomic scope" value="Bacteria"/>
</dbReference>
<evidence type="ECO:0000259" key="10">
    <source>
        <dbReference type="Pfam" id="PF00370"/>
    </source>
</evidence>
<evidence type="ECO:0000256" key="1">
    <source>
        <dbReference type="ARBA" id="ARBA00005190"/>
    </source>
</evidence>
<evidence type="ECO:0000256" key="7">
    <source>
        <dbReference type="ARBA" id="ARBA00022840"/>
    </source>
</evidence>
<feature type="binding site" evidence="9">
    <location>
        <position position="243"/>
    </location>
    <ligand>
        <name>sn-glycerol 3-phosphate</name>
        <dbReference type="ChEBI" id="CHEBI:57597"/>
    </ligand>
</feature>
<dbReference type="SUPFAM" id="SSF53067">
    <property type="entry name" value="Actin-like ATPase domain"/>
    <property type="match status" value="2"/>
</dbReference>
<feature type="binding site" evidence="9">
    <location>
        <position position="13"/>
    </location>
    <ligand>
        <name>ATP</name>
        <dbReference type="ChEBI" id="CHEBI:30616"/>
    </ligand>
</feature>
<dbReference type="GO" id="GO:0004370">
    <property type="term" value="F:glycerol kinase activity"/>
    <property type="evidence" value="ECO:0007669"/>
    <property type="project" value="UniProtKB-UniRule"/>
</dbReference>
<dbReference type="GO" id="GO:0019563">
    <property type="term" value="P:glycerol catabolic process"/>
    <property type="evidence" value="ECO:0007669"/>
    <property type="project" value="UniProtKB-UniRule"/>
</dbReference>
<dbReference type="PANTHER" id="PTHR10196:SF78">
    <property type="entry name" value="GLYCEROL KINASE"/>
    <property type="match status" value="1"/>
</dbReference>
<dbReference type="FunFam" id="3.30.420.40:FF:000008">
    <property type="entry name" value="Glycerol kinase"/>
    <property type="match status" value="1"/>
</dbReference>
<comment type="function">
    <text evidence="9">Key enzyme in the regulation of glycerol uptake and metabolism. Catalyzes the phosphorylation of glycerol to yield sn-glycerol 3-phosphate.</text>
</comment>
<dbReference type="HOGENOM" id="CLU_009281_2_3_6"/>
<gene>
    <name evidence="9" type="primary">glpK</name>
    <name evidence="12" type="ORF">MARLIPOL_13624</name>
</gene>
<dbReference type="HAMAP" id="MF_00186">
    <property type="entry name" value="Glycerol_kin"/>
    <property type="match status" value="1"/>
</dbReference>
<dbReference type="GO" id="GO:0006072">
    <property type="term" value="P:glycerol-3-phosphate metabolic process"/>
    <property type="evidence" value="ECO:0007669"/>
    <property type="project" value="InterPro"/>
</dbReference>
<dbReference type="UniPathway" id="UPA00618">
    <property type="reaction ID" value="UER00672"/>
</dbReference>
<evidence type="ECO:0000259" key="11">
    <source>
        <dbReference type="Pfam" id="PF02782"/>
    </source>
</evidence>
<feature type="binding site" evidence="9">
    <location>
        <position position="134"/>
    </location>
    <ligand>
        <name>sn-glycerol 3-phosphate</name>
        <dbReference type="ChEBI" id="CHEBI:57597"/>
    </ligand>
</feature>